<protein>
    <submittedName>
        <fullName evidence="1">Uncharacterized protein</fullName>
    </submittedName>
</protein>
<dbReference type="EMBL" id="LBXN01000016">
    <property type="protein sequence ID" value="KKR33466.1"/>
    <property type="molecule type" value="Genomic_DNA"/>
</dbReference>
<reference evidence="1 2" key="1">
    <citation type="journal article" date="2015" name="Nature">
        <title>rRNA introns, odd ribosomes, and small enigmatic genomes across a large radiation of phyla.</title>
        <authorList>
            <person name="Brown C.T."/>
            <person name="Hug L.A."/>
            <person name="Thomas B.C."/>
            <person name="Sharon I."/>
            <person name="Castelle C.J."/>
            <person name="Singh A."/>
            <person name="Wilkins M.J."/>
            <person name="Williams K.H."/>
            <person name="Banfield J.F."/>
        </authorList>
    </citation>
    <scope>NUCLEOTIDE SEQUENCE [LARGE SCALE GENOMIC DNA]</scope>
</reference>
<accession>A0A0G0Q808</accession>
<comment type="caution">
    <text evidence="1">The sequence shown here is derived from an EMBL/GenBank/DDBJ whole genome shotgun (WGS) entry which is preliminary data.</text>
</comment>
<proteinExistence type="predicted"/>
<evidence type="ECO:0000313" key="2">
    <source>
        <dbReference type="Proteomes" id="UP000034539"/>
    </source>
</evidence>
<name>A0A0G0Q808_9BACT</name>
<evidence type="ECO:0000313" key="1">
    <source>
        <dbReference type="EMBL" id="KKR33466.1"/>
    </source>
</evidence>
<organism evidence="1 2">
    <name type="scientific">Candidatus Gottesmanbacteria bacterium GW2011_GWC2_39_8</name>
    <dbReference type="NCBI Taxonomy" id="1618450"/>
    <lineage>
        <taxon>Bacteria</taxon>
        <taxon>Candidatus Gottesmaniibacteriota</taxon>
    </lineage>
</organism>
<dbReference type="AlphaFoldDB" id="A0A0G0Q808"/>
<gene>
    <name evidence="1" type="ORF">UT63_C0016G0005</name>
</gene>
<sequence length="732" mass="82577">MPPERNEILRTDTQWQKRVTRHLERSGGYLPSRDIADNILCRGSEEYVLKTASALEGAINLVPVWISKKSLCERTENIVSGEPDSDYPDTISAYPCSISSGENGKSNGTTSISIRSRGAQLGLEVRKLWVLPGSEQYIDQIRDKVKPKPEDPYEEWPKGYVKGLIEIGNVGPREVTIKPMDEIANIFSTVGAPKLTGRELEHLVKRMHLGQGEWYFVGKNYQKVESVKDALGIALKVSNKRKKIKPGSDIKGIFTSDDKPRENVDNYLEDIPYGEKADFWVSETPHITLPNDVVGVLDPVVKIGDKYADHLYSHEIHQNSDWKLRVEVSERGLSGDLDYDDTWVMMNFYKEAYPAKYFESPGVLKEDAVEAKLQAGLPIIQEAIDGKTEFPKTPVSFHYSTQSQDKLYAAACALVDNSLLALPPSDDNLTPPPEINLETFSIDYQTQIAYKIYSAMAGRFQSSEEIRGLYQQFLKIFNIPPHFKDLPLNKKAEFVAKSKAVLNEFVGSSGNNLSLATDVMGEVQMAGEKFMLDKTSDQAKQREALEKISKSGMIQGTVGIAIAEIPEYLRALIALEPEDIERRLREVTEFETTSVNFRIKVDLKAKDIDRLMADKEELSKSAFVFDVFGKLGQNYVKAIEIEDPQSPTGWREIYGFEAWSLVHGFPGKQVRTFLEQTKAINKEAEKPKQTAAQLEMIKIHLSESIDSLPRIRRKRRVMRNSMEDGYLSKAKD</sequence>
<dbReference type="Proteomes" id="UP000034539">
    <property type="component" value="Unassembled WGS sequence"/>
</dbReference>